<dbReference type="PIRSF" id="PIRSF014972">
    <property type="entry name" value="FlK"/>
    <property type="match status" value="1"/>
</dbReference>
<evidence type="ECO:0000256" key="1">
    <source>
        <dbReference type="PIRSR" id="PIRSR014972-1"/>
    </source>
</evidence>
<feature type="binding site" evidence="2">
    <location>
        <position position="62"/>
    </location>
    <ligand>
        <name>CoA</name>
        <dbReference type="ChEBI" id="CHEBI:57287"/>
    </ligand>
</feature>
<dbReference type="Pfam" id="PF22636">
    <property type="entry name" value="FlK"/>
    <property type="match status" value="1"/>
</dbReference>
<feature type="domain" description="Fluoroacetyl-CoA-specific thioesterase-like" evidence="3">
    <location>
        <begin position="20"/>
        <end position="117"/>
    </location>
</feature>
<dbReference type="InterPro" id="IPR054485">
    <property type="entry name" value="FlK-like_dom"/>
</dbReference>
<evidence type="ECO:0000259" key="3">
    <source>
        <dbReference type="Pfam" id="PF22636"/>
    </source>
</evidence>
<reference evidence="4" key="1">
    <citation type="submission" date="2019-03" db="EMBL/GenBank/DDBJ databases">
        <title>Lake Tanganyika Metagenome-Assembled Genomes (MAGs).</title>
        <authorList>
            <person name="Tran P."/>
        </authorList>
    </citation>
    <scope>NUCLEOTIDE SEQUENCE</scope>
    <source>
        <strain evidence="4">K_DeepCast_65m_m2_066</strain>
    </source>
</reference>
<dbReference type="Gene3D" id="3.10.129.10">
    <property type="entry name" value="Hotdog Thioesterase"/>
    <property type="match status" value="1"/>
</dbReference>
<dbReference type="AlphaFoldDB" id="A0A938B2H4"/>
<dbReference type="PANTHER" id="PTHR36934:SF1">
    <property type="entry name" value="THIOESTERASE DOMAIN-CONTAINING PROTEIN"/>
    <property type="match status" value="1"/>
</dbReference>
<sequence>MEIAQLQPGLSAEITTVVDEHLVVKHVGGDGVLSTPSMISLMERAGIQAVQSILPEGYTTVGFEVHVKHFAPTPKGKKVTVRAELLEVDGRKLRFKVEAHDEDKKVGDGTHRRAVVQIQRGS</sequence>
<dbReference type="CDD" id="cd03440">
    <property type="entry name" value="hot_dog"/>
    <property type="match status" value="1"/>
</dbReference>
<dbReference type="Proteomes" id="UP000712673">
    <property type="component" value="Unassembled WGS sequence"/>
</dbReference>
<accession>A0A938B2H4</accession>
<feature type="active site" evidence="1">
    <location>
        <position position="43"/>
    </location>
</feature>
<dbReference type="EMBL" id="VGLS01000280">
    <property type="protein sequence ID" value="MBM3224221.1"/>
    <property type="molecule type" value="Genomic_DNA"/>
</dbReference>
<evidence type="ECO:0000256" key="2">
    <source>
        <dbReference type="PIRSR" id="PIRSR014972-2"/>
    </source>
</evidence>
<protein>
    <submittedName>
        <fullName evidence="4">Thioesterase</fullName>
    </submittedName>
</protein>
<dbReference type="SUPFAM" id="SSF54637">
    <property type="entry name" value="Thioesterase/thiol ester dehydrase-isomerase"/>
    <property type="match status" value="1"/>
</dbReference>
<evidence type="ECO:0000313" key="4">
    <source>
        <dbReference type="EMBL" id="MBM3224221.1"/>
    </source>
</evidence>
<comment type="caution">
    <text evidence="4">The sequence shown here is derived from an EMBL/GenBank/DDBJ whole genome shotgun (WGS) entry which is preliminary data.</text>
</comment>
<proteinExistence type="predicted"/>
<feature type="binding site" evidence="2">
    <location>
        <position position="62"/>
    </location>
    <ligand>
        <name>substrate</name>
    </ligand>
</feature>
<feature type="active site" evidence="1">
    <location>
        <position position="69"/>
    </location>
</feature>
<feature type="active site" evidence="1">
    <location>
        <position position="35"/>
    </location>
</feature>
<dbReference type="InterPro" id="IPR029069">
    <property type="entry name" value="HotDog_dom_sf"/>
</dbReference>
<gene>
    <name evidence="4" type="ORF">FJZ47_10510</name>
</gene>
<organism evidence="4 5">
    <name type="scientific">Tectimicrobiota bacterium</name>
    <dbReference type="NCBI Taxonomy" id="2528274"/>
    <lineage>
        <taxon>Bacteria</taxon>
        <taxon>Pseudomonadati</taxon>
        <taxon>Nitrospinota/Tectimicrobiota group</taxon>
        <taxon>Candidatus Tectimicrobiota</taxon>
    </lineage>
</organism>
<dbReference type="InterPro" id="IPR025540">
    <property type="entry name" value="FlK"/>
</dbReference>
<feature type="binding site" evidence="2">
    <location>
        <position position="113"/>
    </location>
    <ligand>
        <name>substrate</name>
    </ligand>
</feature>
<evidence type="ECO:0000313" key="5">
    <source>
        <dbReference type="Proteomes" id="UP000712673"/>
    </source>
</evidence>
<name>A0A938B2H4_UNCTE</name>
<dbReference type="PANTHER" id="PTHR36934">
    <property type="entry name" value="BLR0278 PROTEIN"/>
    <property type="match status" value="1"/>
</dbReference>